<dbReference type="PANTHER" id="PTHR10137:SF0">
    <property type="entry name" value="V-TYPE PROTON ATPASE SUBUNIT C"/>
    <property type="match status" value="1"/>
</dbReference>
<proteinExistence type="inferred from homology"/>
<feature type="domain" description="Heterokaryon incompatibility" evidence="7">
    <location>
        <begin position="654"/>
        <end position="813"/>
    </location>
</feature>
<comment type="function">
    <text evidence="5">Subunit of the V1 complex of vacuolar(H+)-ATPase (V-ATPase), a multisubunit enzyme composed of a peripheral complex (V1) that hydrolyzes ATP and a membrane integral complex (V0) that translocates protons. V-ATPase is responsible for acidifying and maintaining the pH of intracellular compartments. Subunit C is necessary for the assembly of the catalytic sector of the enzyme and is likely to have a specific function in its catalytic activity. Reversibly leaves the enzyme after glucose depletion, causing the catalytic subcomplex V1 to detach from the V0 section.</text>
</comment>
<evidence type="ECO:0000256" key="5">
    <source>
        <dbReference type="ARBA" id="ARBA00053565"/>
    </source>
</evidence>
<gene>
    <name evidence="8" type="ORF">yc1106_01404</name>
</gene>
<organism evidence="8 9">
    <name type="scientific">Curvularia clavata</name>
    <dbReference type="NCBI Taxonomy" id="95742"/>
    <lineage>
        <taxon>Eukaryota</taxon>
        <taxon>Fungi</taxon>
        <taxon>Dikarya</taxon>
        <taxon>Ascomycota</taxon>
        <taxon>Pezizomycotina</taxon>
        <taxon>Dothideomycetes</taxon>
        <taxon>Pleosporomycetidae</taxon>
        <taxon>Pleosporales</taxon>
        <taxon>Pleosporineae</taxon>
        <taxon>Pleosporaceae</taxon>
        <taxon>Curvularia</taxon>
    </lineage>
</organism>
<keyword evidence="2" id="KW-0813">Transport</keyword>
<dbReference type="Gene3D" id="1.20.1460.10">
    <property type="entry name" value="subunit c (vma5p) of the yeast v-atpase, domain 2"/>
    <property type="match status" value="1"/>
</dbReference>
<dbReference type="Pfam" id="PF06985">
    <property type="entry name" value="HET"/>
    <property type="match status" value="1"/>
</dbReference>
<dbReference type="OrthoDB" id="3674542at2759"/>
<dbReference type="Pfam" id="PF26639">
    <property type="entry name" value="Het-6_barrel"/>
    <property type="match status" value="1"/>
</dbReference>
<feature type="region of interest" description="Disordered" evidence="6">
    <location>
        <begin position="397"/>
        <end position="417"/>
    </location>
</feature>
<keyword evidence="9" id="KW-1185">Reference proteome</keyword>
<protein>
    <submittedName>
        <fullName evidence="8">V-type proton ATPase subunit C</fullName>
    </submittedName>
</protein>
<keyword evidence="4" id="KW-0406">Ion transport</keyword>
<evidence type="ECO:0000256" key="1">
    <source>
        <dbReference type="ARBA" id="ARBA00006138"/>
    </source>
</evidence>
<dbReference type="InterPro" id="IPR036132">
    <property type="entry name" value="Vac_ATP_synth_c_sf"/>
</dbReference>
<name>A0A9Q8Z1U6_CURCL</name>
<dbReference type="CDD" id="cd14785">
    <property type="entry name" value="V-ATPase_C"/>
    <property type="match status" value="1"/>
</dbReference>
<evidence type="ECO:0000256" key="3">
    <source>
        <dbReference type="ARBA" id="ARBA00022781"/>
    </source>
</evidence>
<dbReference type="GO" id="GO:0046961">
    <property type="term" value="F:proton-transporting ATPase activity, rotational mechanism"/>
    <property type="evidence" value="ECO:0007669"/>
    <property type="project" value="InterPro"/>
</dbReference>
<dbReference type="Gene3D" id="3.30.70.1180">
    <property type="entry name" value="Vacuolar atp synthase subunit c, domain 1"/>
    <property type="match status" value="1"/>
</dbReference>
<dbReference type="EMBL" id="CP089274">
    <property type="protein sequence ID" value="USP74130.1"/>
    <property type="molecule type" value="Genomic_DNA"/>
</dbReference>
<evidence type="ECO:0000256" key="4">
    <source>
        <dbReference type="ARBA" id="ARBA00023065"/>
    </source>
</evidence>
<dbReference type="Pfam" id="PF03223">
    <property type="entry name" value="V-ATPase_C"/>
    <property type="match status" value="1"/>
</dbReference>
<sequence length="1262" mass="143233">MSKGTKYLLVSLPTSISPSNHQDDALTALRSTVTNDVGNTSPFAIPNFKIGTLDALVQQADDLTKLNNACEGVVAKVGESLRQILDGDEAKVQQQKTINDKPVEQYLRNFQWNKVKYRADKPIADLIDALQKDIQGIDNDVKAKFSQYNQTKGALAAAERKRTGNLSTKSLVNVVNPNSIVRDSEYLDTHLIAVPNVGVKDFYKAYEELCPMVVPRSANKLAEDDEFTLFAVTTFKKHSTEFVHKCREKRWTPRDYTYKEGGKEEEAKEADQLAKDERKLWGEALRLGRTGYSESAMIWIHVLALRVFVETVLRYGLPLDFVCGIVQTDAKSAKKAKANLDAAYSYLGGNAFGRDSKGRIQKDDQAMSMDMQQAGHMGDQEYTAYVYYEFEVAEQTSKEPASTNATPESKNPLYSRNKDGNDSLLVPEIEYTTLNLNPREARLLVLHPADDITEHVRCDLEIYTLTELPSYVAIKNARGYREYQQPIAVDEKALFISSALEMFLRYYSTEIKQPTRIWVRYACLVEFDKDEQKAYWTREFSDFMYEHASKVVDMHEMNSNLVETGYFQRIVHRNYWERPKEWYGFPDQVVLPRVCPVRLGSFSSLEAPTMDYQYMPLDMVADEIRIMCIMPAQDIHAPIVIHVAHSPINCGNHYTALSYCWGQDNTQEQIVLNGQKMAIRKNLAEAIRVVRAENTIVPMWIDALSINQSDLTERARQVPRMGEIYDFAVAIFSYIGKPTQVTESVFSFMENLVKYPGVRIKNNEFYFPSQEFLRGESQDDKNTIEPSQLAQLCAGLYKLLTRKYFQRIWILQEVAYASNPTIVCTPDQRIRFDTVESAAYKLQNMLSHDVRLSKRMQEADPLLGEVDSDMLSYSRKLFYFRHLVNRGTGLGLTFVNVSSDAPGFLEALVMARNFESTDPRDKIFALWNLARDKASLEFKPHYNSPYESVYAEFARAWVRQKSSLDIVGAVEVTKRNRTFYEKAPSWVPDWSVPSTTSSLVRKDFIPLTFMSIVNDQQGRIYSADGGIAHDTLGGALFSFENNVLNCTGLIIDQVESVLADPGEALSGEGVDPIHPNPSQWKFWCWAAELSRDLGTLDLKVYDDPLRAAWAMFHGDSIAAWIPRAECAPDEIPTDDPYICQTALSHHVPYFVGGYLPSTAWDIARYFLRGRRPFLSQNGYMGLMPAHITIEDVEINGPCHLAVVAGCSVPLLLRENNDETYRIVGACFVQGWMDGEWIETMMGAESPAQFWDSMKDVATLRIA</sequence>
<evidence type="ECO:0000256" key="2">
    <source>
        <dbReference type="ARBA" id="ARBA00022448"/>
    </source>
</evidence>
<dbReference type="SUPFAM" id="SSF118203">
    <property type="entry name" value="Vacuolar ATP synthase subunit C"/>
    <property type="match status" value="1"/>
</dbReference>
<dbReference type="VEuPathDB" id="FungiDB:yc1106_01404"/>
<comment type="similarity">
    <text evidence="1">Belongs to the V-ATPase C subunit family.</text>
</comment>
<evidence type="ECO:0000313" key="8">
    <source>
        <dbReference type="EMBL" id="USP74130.1"/>
    </source>
</evidence>
<dbReference type="GO" id="GO:0000221">
    <property type="term" value="C:vacuolar proton-transporting V-type ATPase, V1 domain"/>
    <property type="evidence" value="ECO:0007669"/>
    <property type="project" value="TreeGrafter"/>
</dbReference>
<dbReference type="InterPro" id="IPR004907">
    <property type="entry name" value="ATPase_V1-cplx_csu"/>
</dbReference>
<feature type="compositionally biased region" description="Polar residues" evidence="6">
    <location>
        <begin position="397"/>
        <end position="414"/>
    </location>
</feature>
<dbReference type="Proteomes" id="UP001056012">
    <property type="component" value="Chromosome 1"/>
</dbReference>
<evidence type="ECO:0000313" key="9">
    <source>
        <dbReference type="Proteomes" id="UP001056012"/>
    </source>
</evidence>
<accession>A0A9Q8Z1U6</accession>
<dbReference type="AlphaFoldDB" id="A0A9Q8Z1U6"/>
<dbReference type="FunFam" id="3.30.70.100:FF:000002">
    <property type="entry name" value="V-type proton ATPase subunit C"/>
    <property type="match status" value="1"/>
</dbReference>
<evidence type="ECO:0000259" key="7">
    <source>
        <dbReference type="Pfam" id="PF06985"/>
    </source>
</evidence>
<reference evidence="8" key="1">
    <citation type="submission" date="2021-12" db="EMBL/GenBank/DDBJ databases">
        <title>Curvularia clavata genome.</title>
        <authorList>
            <person name="Cao Y."/>
        </authorList>
    </citation>
    <scope>NUCLEOTIDE SEQUENCE</scope>
    <source>
        <strain evidence="8">Yc1106</strain>
    </source>
</reference>
<keyword evidence="3" id="KW-0375">Hydrogen ion transport</keyword>
<dbReference type="InterPro" id="IPR010730">
    <property type="entry name" value="HET"/>
</dbReference>
<evidence type="ECO:0000256" key="6">
    <source>
        <dbReference type="SAM" id="MobiDB-lite"/>
    </source>
</evidence>
<dbReference type="Gene3D" id="3.30.70.100">
    <property type="match status" value="1"/>
</dbReference>
<dbReference type="PANTHER" id="PTHR10137">
    <property type="entry name" value="V-TYPE PROTON ATPASE SUBUNIT C"/>
    <property type="match status" value="1"/>
</dbReference>